<evidence type="ECO:0000256" key="3">
    <source>
        <dbReference type="ARBA" id="ARBA00023015"/>
    </source>
</evidence>
<dbReference type="Proteomes" id="UP001148838">
    <property type="component" value="Unassembled WGS sequence"/>
</dbReference>
<gene>
    <name evidence="8" type="ORF">ANN_09639</name>
</gene>
<sequence length="186" mass="21656">MRQRRRTSHARCNFQLIIGMVGNNYCRHIVCFVYIFRIAAWIEMDKKRFTEEEKNFLLLMIEKQKHIIENKETDGSSLHQKRKAWTEIQSRFNSEPNHTERTVTQLQKCWDNIKTKRKRDLAAAKRQIFGTGGGPSKKSKGDYDDPKIDTIIMNATDIELEDALDSDTVMMLSKASYTSFLSNVSS</sequence>
<evidence type="ECO:0000256" key="4">
    <source>
        <dbReference type="ARBA" id="ARBA00023163"/>
    </source>
</evidence>
<keyword evidence="4" id="KW-0804">Transcription</keyword>
<name>A0ABQ8TPH2_PERAM</name>
<dbReference type="EMBL" id="JAJSOF020000005">
    <property type="protein sequence ID" value="KAJ4447632.1"/>
    <property type="molecule type" value="Genomic_DNA"/>
</dbReference>
<comment type="caution">
    <text evidence="8">The sequence shown here is derived from an EMBL/GenBank/DDBJ whole genome shotgun (WGS) entry which is preliminary data.</text>
</comment>
<evidence type="ECO:0000313" key="8">
    <source>
        <dbReference type="EMBL" id="KAJ4447632.1"/>
    </source>
</evidence>
<evidence type="ECO:0000259" key="7">
    <source>
        <dbReference type="SMART" id="SM00717"/>
    </source>
</evidence>
<protein>
    <recommendedName>
        <fullName evidence="2">Regulatory protein zeste</fullName>
    </recommendedName>
</protein>
<comment type="subunit">
    <text evidence="1">Self-associates forming complexes of several hundred monomers.</text>
</comment>
<accession>A0ABQ8TPH2</accession>
<feature type="region of interest" description="Disordered" evidence="6">
    <location>
        <begin position="125"/>
        <end position="145"/>
    </location>
</feature>
<dbReference type="Pfam" id="PF13873">
    <property type="entry name" value="Myb_DNA-bind_5"/>
    <property type="match status" value="1"/>
</dbReference>
<keyword evidence="9" id="KW-1185">Reference proteome</keyword>
<dbReference type="InterPro" id="IPR001005">
    <property type="entry name" value="SANT/Myb"/>
</dbReference>
<evidence type="ECO:0000256" key="5">
    <source>
        <dbReference type="ARBA" id="ARBA00025466"/>
    </source>
</evidence>
<evidence type="ECO:0000256" key="2">
    <source>
        <dbReference type="ARBA" id="ARBA00016807"/>
    </source>
</evidence>
<evidence type="ECO:0000313" key="9">
    <source>
        <dbReference type="Proteomes" id="UP001148838"/>
    </source>
</evidence>
<dbReference type="PANTHER" id="PTHR21411">
    <property type="entry name" value="APONTIC"/>
    <property type="match status" value="1"/>
</dbReference>
<reference evidence="8 9" key="1">
    <citation type="journal article" date="2022" name="Allergy">
        <title>Genome assembly and annotation of Periplaneta americana reveal a comprehensive cockroach allergen profile.</title>
        <authorList>
            <person name="Wang L."/>
            <person name="Xiong Q."/>
            <person name="Saelim N."/>
            <person name="Wang L."/>
            <person name="Nong W."/>
            <person name="Wan A.T."/>
            <person name="Shi M."/>
            <person name="Liu X."/>
            <person name="Cao Q."/>
            <person name="Hui J.H.L."/>
            <person name="Sookrung N."/>
            <person name="Leung T.F."/>
            <person name="Tungtrongchitr A."/>
            <person name="Tsui S.K.W."/>
        </authorList>
    </citation>
    <scope>NUCLEOTIDE SEQUENCE [LARGE SCALE GENOMIC DNA]</scope>
    <source>
        <strain evidence="8">PWHHKU_190912</strain>
    </source>
</reference>
<evidence type="ECO:0000256" key="6">
    <source>
        <dbReference type="SAM" id="MobiDB-lite"/>
    </source>
</evidence>
<organism evidence="8 9">
    <name type="scientific">Periplaneta americana</name>
    <name type="common">American cockroach</name>
    <name type="synonym">Blatta americana</name>
    <dbReference type="NCBI Taxonomy" id="6978"/>
    <lineage>
        <taxon>Eukaryota</taxon>
        <taxon>Metazoa</taxon>
        <taxon>Ecdysozoa</taxon>
        <taxon>Arthropoda</taxon>
        <taxon>Hexapoda</taxon>
        <taxon>Insecta</taxon>
        <taxon>Pterygota</taxon>
        <taxon>Neoptera</taxon>
        <taxon>Polyneoptera</taxon>
        <taxon>Dictyoptera</taxon>
        <taxon>Blattodea</taxon>
        <taxon>Blattoidea</taxon>
        <taxon>Blattidae</taxon>
        <taxon>Blattinae</taxon>
        <taxon>Periplaneta</taxon>
    </lineage>
</organism>
<dbReference type="InterPro" id="IPR028002">
    <property type="entry name" value="Myb_DNA-bind_5"/>
</dbReference>
<dbReference type="PANTHER" id="PTHR21411:SF0">
    <property type="entry name" value="REGULATORY PROTEIN ZESTE"/>
    <property type="match status" value="1"/>
</dbReference>
<keyword evidence="3" id="KW-0805">Transcription regulation</keyword>
<feature type="domain" description="Myb-like" evidence="7">
    <location>
        <begin position="45"/>
        <end position="116"/>
    </location>
</feature>
<comment type="function">
    <text evidence="5">Involved in transvection phenomena (= synapsis-dependent gene expression), where the synaptic pairing of chromosomes carrying genes with which zeste interacts influences the expression of these genes. Zeste binds to DNA and stimulates transcription from a nearby promoter.</text>
</comment>
<proteinExistence type="predicted"/>
<evidence type="ECO:0000256" key="1">
    <source>
        <dbReference type="ARBA" id="ARBA00011764"/>
    </source>
</evidence>
<dbReference type="SMART" id="SM00717">
    <property type="entry name" value="SANT"/>
    <property type="match status" value="1"/>
</dbReference>